<dbReference type="PANTHER" id="PTHR43792">
    <property type="entry name" value="GNAT FAMILY, PUTATIVE (AFU_ORTHOLOGUE AFUA_3G00765)-RELATED-RELATED"/>
    <property type="match status" value="1"/>
</dbReference>
<sequence length="184" mass="20867">MKIEFVPEINYPGIYFRQLEKEDLQSWYSYLSIKEVYQDTSWDLSSVKDLDVLYQEYISADKDSAVRLAVIDKAANKLIGTIGFHTISTLNKSAEIAYDLSPDYWGKGIAPAICKAITSWGFSRLGLVRIQATVLETNSRSEKVLVKCGYTYEGLLKSYRTVRGTPGNFKMYAKLVETSVKLMD</sequence>
<protein>
    <submittedName>
        <fullName evidence="2">RimJ/RimL family protein N-acetyltransferase</fullName>
    </submittedName>
</protein>
<dbReference type="GO" id="GO:0008999">
    <property type="term" value="F:protein-N-terminal-alanine acetyltransferase activity"/>
    <property type="evidence" value="ECO:0007669"/>
    <property type="project" value="TreeGrafter"/>
</dbReference>
<dbReference type="AlphaFoldDB" id="A0A7W8ZN50"/>
<organism evidence="2 3">
    <name type="scientific">Pedobacter cryoconitis</name>
    <dbReference type="NCBI Taxonomy" id="188932"/>
    <lineage>
        <taxon>Bacteria</taxon>
        <taxon>Pseudomonadati</taxon>
        <taxon>Bacteroidota</taxon>
        <taxon>Sphingobacteriia</taxon>
        <taxon>Sphingobacteriales</taxon>
        <taxon>Sphingobacteriaceae</taxon>
        <taxon>Pedobacter</taxon>
    </lineage>
</organism>
<evidence type="ECO:0000313" key="3">
    <source>
        <dbReference type="Proteomes" id="UP000537204"/>
    </source>
</evidence>
<proteinExistence type="predicted"/>
<dbReference type="GO" id="GO:0005737">
    <property type="term" value="C:cytoplasm"/>
    <property type="evidence" value="ECO:0007669"/>
    <property type="project" value="TreeGrafter"/>
</dbReference>
<name>A0A7W8ZN50_9SPHI</name>
<comment type="caution">
    <text evidence="2">The sequence shown here is derived from an EMBL/GenBank/DDBJ whole genome shotgun (WGS) entry which is preliminary data.</text>
</comment>
<dbReference type="CDD" id="cd04301">
    <property type="entry name" value="NAT_SF"/>
    <property type="match status" value="1"/>
</dbReference>
<dbReference type="EMBL" id="JACHCE010000004">
    <property type="protein sequence ID" value="MBB5637084.1"/>
    <property type="molecule type" value="Genomic_DNA"/>
</dbReference>
<evidence type="ECO:0000313" key="2">
    <source>
        <dbReference type="EMBL" id="MBB5637084.1"/>
    </source>
</evidence>
<reference evidence="2 3" key="1">
    <citation type="submission" date="2020-08" db="EMBL/GenBank/DDBJ databases">
        <title>Genomic Encyclopedia of Type Strains, Phase IV (KMG-V): Genome sequencing to study the core and pangenomes of soil and plant-associated prokaryotes.</title>
        <authorList>
            <person name="Whitman W."/>
        </authorList>
    </citation>
    <scope>NUCLEOTIDE SEQUENCE [LARGE SCALE GENOMIC DNA]</scope>
    <source>
        <strain evidence="2 3">S3M1</strain>
    </source>
</reference>
<feature type="domain" description="N-acetyltransferase" evidence="1">
    <location>
        <begin position="14"/>
        <end position="176"/>
    </location>
</feature>
<dbReference type="PROSITE" id="PS51186">
    <property type="entry name" value="GNAT"/>
    <property type="match status" value="1"/>
</dbReference>
<dbReference type="Gene3D" id="3.40.630.30">
    <property type="match status" value="1"/>
</dbReference>
<dbReference type="InterPro" id="IPR051531">
    <property type="entry name" value="N-acetyltransferase"/>
</dbReference>
<dbReference type="Proteomes" id="UP000537204">
    <property type="component" value="Unassembled WGS sequence"/>
</dbReference>
<accession>A0A7W8ZN50</accession>
<dbReference type="InterPro" id="IPR000182">
    <property type="entry name" value="GNAT_dom"/>
</dbReference>
<keyword evidence="2" id="KW-0808">Transferase</keyword>
<dbReference type="Pfam" id="PF13302">
    <property type="entry name" value="Acetyltransf_3"/>
    <property type="match status" value="1"/>
</dbReference>
<evidence type="ECO:0000259" key="1">
    <source>
        <dbReference type="PROSITE" id="PS51186"/>
    </source>
</evidence>
<dbReference type="SUPFAM" id="SSF55729">
    <property type="entry name" value="Acyl-CoA N-acyltransferases (Nat)"/>
    <property type="match status" value="1"/>
</dbReference>
<dbReference type="PANTHER" id="PTHR43792:SF9">
    <property type="entry name" value="RIBOSOMAL-PROTEIN-ALANINE ACETYLTRANSFERASE"/>
    <property type="match status" value="1"/>
</dbReference>
<dbReference type="RefSeq" id="WP_183882972.1">
    <property type="nucleotide sequence ID" value="NZ_JACHCE010000004.1"/>
</dbReference>
<dbReference type="InterPro" id="IPR016181">
    <property type="entry name" value="Acyl_CoA_acyltransferase"/>
</dbReference>
<gene>
    <name evidence="2" type="ORF">HDE68_002997</name>
</gene>